<reference evidence="3 4" key="1">
    <citation type="submission" date="2020-08" db="EMBL/GenBank/DDBJ databases">
        <title>Sequencing the genomes of 1000 actinobacteria strains.</title>
        <authorList>
            <person name="Klenk H.-P."/>
        </authorList>
    </citation>
    <scope>NUCLEOTIDE SEQUENCE [LARGE SCALE GENOMIC DNA]</scope>
    <source>
        <strain evidence="3 4">DSM 44786</strain>
    </source>
</reference>
<evidence type="ECO:0000256" key="1">
    <source>
        <dbReference type="SAM" id="Coils"/>
    </source>
</evidence>
<feature type="coiled-coil region" evidence="1">
    <location>
        <begin position="176"/>
        <end position="208"/>
    </location>
</feature>
<evidence type="ECO:0000256" key="2">
    <source>
        <dbReference type="SAM" id="MobiDB-lite"/>
    </source>
</evidence>
<evidence type="ECO:0000313" key="3">
    <source>
        <dbReference type="EMBL" id="MBB4946337.1"/>
    </source>
</evidence>
<name>A0A7W7S9T2_9ACTN</name>
<dbReference type="RefSeq" id="WP_184913307.1">
    <property type="nucleotide sequence ID" value="NZ_JACHJR010000001.1"/>
</dbReference>
<keyword evidence="1" id="KW-0175">Coiled coil</keyword>
<comment type="caution">
    <text evidence="3">The sequence shown here is derived from an EMBL/GenBank/DDBJ whole genome shotgun (WGS) entry which is preliminary data.</text>
</comment>
<organism evidence="3 4">
    <name type="scientific">Kitasatospora gansuensis</name>
    <dbReference type="NCBI Taxonomy" id="258050"/>
    <lineage>
        <taxon>Bacteria</taxon>
        <taxon>Bacillati</taxon>
        <taxon>Actinomycetota</taxon>
        <taxon>Actinomycetes</taxon>
        <taxon>Kitasatosporales</taxon>
        <taxon>Streptomycetaceae</taxon>
        <taxon>Kitasatospora</taxon>
    </lineage>
</organism>
<protein>
    <submittedName>
        <fullName evidence="3">Uncharacterized protein</fullName>
    </submittedName>
</protein>
<dbReference type="AlphaFoldDB" id="A0A7W7S9T2"/>
<dbReference type="Proteomes" id="UP000573327">
    <property type="component" value="Unassembled WGS sequence"/>
</dbReference>
<keyword evidence="4" id="KW-1185">Reference proteome</keyword>
<sequence length="531" mass="56770">MSERSSSTPDNPSAGSGADRAADERLLPADYDLADLYGAFAAHGQDEDQDDAAVLVPPIQLPSERELADAALAVPLIAAALKLARWAAPHRPVDEFGDLLGEDRAPAAELLGLGKGEEAEVEAMRSWSLACDLDLVEIGTTEAGEHVAIPGPDLEPAEAGDEETVLELWLTAAGIVRELAAEADSLDLADEEAEAEEDDEERLAAVEESRKAAAELLDEALQVLYETTAFAEPGEETVPLGVLAALLVVPEGEEPDEELLGDITDLMITLDPMLGDLAELGLLEHQPIDPELFEEEDSPVGEGELSDEESARFGLVRLTPLGQYGVRQWLLEEGYDAPLVGELAQGDAEALLRGVSETANVLPEREVLVWLAGRDPETAARELLAASRGTDPYSPVRRLLSMQALEAIGGAARPAVAEVLDDPELGGAARAWLRGQGEEVTAPERGMVLWTLVDGFAAQLLTSEGEAEVLHRLIAELPVTDNPASFFGELWRVRHPYTGDVLEAIGELHLNRTVAKEARKAAFKARSQQSG</sequence>
<feature type="region of interest" description="Disordered" evidence="2">
    <location>
        <begin position="1"/>
        <end position="24"/>
    </location>
</feature>
<gene>
    <name evidence="3" type="ORF">F4556_001872</name>
</gene>
<accession>A0A7W7S9T2</accession>
<dbReference type="EMBL" id="JACHJR010000001">
    <property type="protein sequence ID" value="MBB4946337.1"/>
    <property type="molecule type" value="Genomic_DNA"/>
</dbReference>
<evidence type="ECO:0000313" key="4">
    <source>
        <dbReference type="Proteomes" id="UP000573327"/>
    </source>
</evidence>
<feature type="compositionally biased region" description="Polar residues" evidence="2">
    <location>
        <begin position="1"/>
        <end position="14"/>
    </location>
</feature>
<proteinExistence type="predicted"/>